<feature type="compositionally biased region" description="Basic and acidic residues" evidence="1">
    <location>
        <begin position="433"/>
        <end position="443"/>
    </location>
</feature>
<dbReference type="InterPro" id="IPR029400">
    <property type="entry name" value="TINF2_N"/>
</dbReference>
<dbReference type="InterPro" id="IPR039098">
    <property type="entry name" value="TINF2"/>
</dbReference>
<proteinExistence type="predicted"/>
<evidence type="ECO:0000256" key="1">
    <source>
        <dbReference type="SAM" id="MobiDB-lite"/>
    </source>
</evidence>
<feature type="compositionally biased region" description="Basic and acidic residues" evidence="1">
    <location>
        <begin position="512"/>
        <end position="521"/>
    </location>
</feature>
<name>A0A8B9JNG0_ASTMX</name>
<protein>
    <submittedName>
        <fullName evidence="3">TERF1 (TRF1)-interacting nuclear factor 2</fullName>
    </submittedName>
</protein>
<dbReference type="Pfam" id="PF14973">
    <property type="entry name" value="TINF2_N"/>
    <property type="match status" value="1"/>
</dbReference>
<feature type="region of interest" description="Disordered" evidence="1">
    <location>
        <begin position="497"/>
        <end position="523"/>
    </location>
</feature>
<organism evidence="3 4">
    <name type="scientific">Astyanax mexicanus</name>
    <name type="common">Blind cave fish</name>
    <name type="synonym">Astyanax fasciatus mexicanus</name>
    <dbReference type="NCBI Taxonomy" id="7994"/>
    <lineage>
        <taxon>Eukaryota</taxon>
        <taxon>Metazoa</taxon>
        <taxon>Chordata</taxon>
        <taxon>Craniata</taxon>
        <taxon>Vertebrata</taxon>
        <taxon>Euteleostomi</taxon>
        <taxon>Actinopterygii</taxon>
        <taxon>Neopterygii</taxon>
        <taxon>Teleostei</taxon>
        <taxon>Ostariophysi</taxon>
        <taxon>Characiformes</taxon>
        <taxon>Characoidei</taxon>
        <taxon>Acestrorhamphidae</taxon>
        <taxon>Acestrorhamphinae</taxon>
        <taxon>Astyanax</taxon>
    </lineage>
</organism>
<feature type="compositionally biased region" description="Basic and acidic residues" evidence="1">
    <location>
        <begin position="416"/>
        <end position="427"/>
    </location>
</feature>
<dbReference type="AlphaFoldDB" id="A0A8B9JNG0"/>
<dbReference type="GO" id="GO:0016233">
    <property type="term" value="P:telomere capping"/>
    <property type="evidence" value="ECO:0007669"/>
    <property type="project" value="InterPro"/>
</dbReference>
<feature type="compositionally biased region" description="Polar residues" evidence="1">
    <location>
        <begin position="328"/>
        <end position="344"/>
    </location>
</feature>
<sequence length="634" mass="70208">MRGSGKAENNDESLPIASLRLLAPPMRLVSAAVWKVMQQRDVMQYGKLEEFVTSVSESVPGLLSYRHQAKLTVGLRAQFILQQLRVSSSPDPDLIVPHLERLRAPPISKGKRKIQKVELAVKNFHTLVHTLLKNPERRKQFFQEEFDSQYGPQYDLAVEKLLWEFLTRLDQLLPVPDLAQTVSWLSSAPAVLEECARSASQPQLLSTLLQHEKCLGHLDSAGKQGHKVNCVDLKKNYNFHFLLGRLTNGISLFISAFLFCSLASFPSSVGESILSSLSLPPSGRVRDTNQSGSTSTPSAVLSPALSAERSGGRKTRSTSSQIAPVIGTISSKDLPQSTSANQDESPALEMDTEDIFTGVNSSLCQKSKSLQEDISEEEHCVGNMFISVVSQSSSTPEEDYDEDDMRPVRRSSRSRRISETGKREMRKSSRVLEQNRKSNEEGLKNSSKNSPRTVPDSKSQKDKPVSAVLSSSMKRHLTVNIPKLDISKITQPVLLNTSANHDQTPPSPCRSSPERACRVRNSDSVNRKRKLSCMSTPEKNLTTAVNTQICAGSPCIPNIMTGWPDSPGRASPVIDSTDDIIVDSEDEATEKVKGRLFTSRYSKTKNNTYVPTLHEFWTPAFFRRDLVSPGNGCR</sequence>
<dbReference type="CDD" id="cd11657">
    <property type="entry name" value="TIN2_N"/>
    <property type="match status" value="1"/>
</dbReference>
<evidence type="ECO:0000313" key="3">
    <source>
        <dbReference type="Ensembl" id="ENSAMXP00005023778.1"/>
    </source>
</evidence>
<dbReference type="Ensembl" id="ENSAMXT00005026264.1">
    <property type="protein sequence ID" value="ENSAMXP00005023778.1"/>
    <property type="gene ID" value="ENSAMXG00005012194.1"/>
</dbReference>
<feature type="compositionally biased region" description="Polar residues" evidence="1">
    <location>
        <begin position="288"/>
        <end position="299"/>
    </location>
</feature>
<evidence type="ECO:0000313" key="4">
    <source>
        <dbReference type="Proteomes" id="UP000694621"/>
    </source>
</evidence>
<feature type="region of interest" description="Disordered" evidence="1">
    <location>
        <begin position="280"/>
        <end position="350"/>
    </location>
</feature>
<dbReference type="GO" id="GO:0042162">
    <property type="term" value="F:telomeric DNA binding"/>
    <property type="evidence" value="ECO:0007669"/>
    <property type="project" value="TreeGrafter"/>
</dbReference>
<dbReference type="Proteomes" id="UP000694621">
    <property type="component" value="Unplaced"/>
</dbReference>
<evidence type="ECO:0000259" key="2">
    <source>
        <dbReference type="Pfam" id="PF14973"/>
    </source>
</evidence>
<feature type="region of interest" description="Disordered" evidence="1">
    <location>
        <begin position="388"/>
        <end position="471"/>
    </location>
</feature>
<dbReference type="PANTHER" id="PTHR15512:SF0">
    <property type="entry name" value="TERF1-INTERACTING NUCLEAR FACTOR 2"/>
    <property type="match status" value="1"/>
</dbReference>
<dbReference type="PANTHER" id="PTHR15512">
    <property type="entry name" value="TERF1-INTERACTING NUCLEAR FACTOR 2"/>
    <property type="match status" value="1"/>
</dbReference>
<dbReference type="OrthoDB" id="8652439at2759"/>
<feature type="domain" description="TERF1-interacting nuclear factor 2 N-terminal" evidence="2">
    <location>
        <begin position="34"/>
        <end position="180"/>
    </location>
</feature>
<accession>A0A8B9JNG0</accession>
<dbReference type="GO" id="GO:1904356">
    <property type="term" value="P:regulation of telomere maintenance via telomere lengthening"/>
    <property type="evidence" value="ECO:0007669"/>
    <property type="project" value="TreeGrafter"/>
</dbReference>
<reference evidence="3" key="1">
    <citation type="submission" date="2025-08" db="UniProtKB">
        <authorList>
            <consortium name="Ensembl"/>
        </authorList>
    </citation>
    <scope>IDENTIFICATION</scope>
</reference>
<dbReference type="GO" id="GO:0070187">
    <property type="term" value="C:shelterin complex"/>
    <property type="evidence" value="ECO:0007669"/>
    <property type="project" value="InterPro"/>
</dbReference>